<comment type="caution">
    <text evidence="1">The sequence shown here is derived from an EMBL/GenBank/DDBJ whole genome shotgun (WGS) entry which is preliminary data.</text>
</comment>
<gene>
    <name evidence="1" type="ORF">LTR16_007051</name>
</gene>
<protein>
    <submittedName>
        <fullName evidence="1">Uncharacterized protein</fullName>
    </submittedName>
</protein>
<evidence type="ECO:0000313" key="2">
    <source>
        <dbReference type="Proteomes" id="UP001357485"/>
    </source>
</evidence>
<reference evidence="1 2" key="1">
    <citation type="submission" date="2023-08" db="EMBL/GenBank/DDBJ databases">
        <title>Black Yeasts Isolated from many extreme environments.</title>
        <authorList>
            <person name="Coleine C."/>
            <person name="Stajich J.E."/>
            <person name="Selbmann L."/>
        </authorList>
    </citation>
    <scope>NUCLEOTIDE SEQUENCE [LARGE SCALE GENOMIC DNA]</scope>
    <source>
        <strain evidence="1 2">CCFEE 536</strain>
    </source>
</reference>
<name>A0ABR0LVM1_9PEZI</name>
<dbReference type="EMBL" id="JAVRRA010009644">
    <property type="protein sequence ID" value="KAK5246392.1"/>
    <property type="molecule type" value="Genomic_DNA"/>
</dbReference>
<evidence type="ECO:0000313" key="1">
    <source>
        <dbReference type="EMBL" id="KAK5246392.1"/>
    </source>
</evidence>
<keyword evidence="2" id="KW-1185">Reference proteome</keyword>
<sequence>GWTAPDYLQTQLCNIELKALATAVNVHPAGIQAGPLTQCIKYAVDHPDEALLLSDVPWLIHREGFQMPPFD</sequence>
<organism evidence="1 2">
    <name type="scientific">Cryomyces antarcticus</name>
    <dbReference type="NCBI Taxonomy" id="329879"/>
    <lineage>
        <taxon>Eukaryota</taxon>
        <taxon>Fungi</taxon>
        <taxon>Dikarya</taxon>
        <taxon>Ascomycota</taxon>
        <taxon>Pezizomycotina</taxon>
        <taxon>Dothideomycetes</taxon>
        <taxon>Dothideomycetes incertae sedis</taxon>
        <taxon>Cryomyces</taxon>
    </lineage>
</organism>
<accession>A0ABR0LVM1</accession>
<dbReference type="Proteomes" id="UP001357485">
    <property type="component" value="Unassembled WGS sequence"/>
</dbReference>
<feature type="non-terminal residue" evidence="1">
    <location>
        <position position="1"/>
    </location>
</feature>
<feature type="non-terminal residue" evidence="1">
    <location>
        <position position="71"/>
    </location>
</feature>
<proteinExistence type="predicted"/>